<dbReference type="Proteomes" id="UP000032749">
    <property type="component" value="Chromosome"/>
</dbReference>
<evidence type="ECO:0000313" key="3">
    <source>
        <dbReference type="EMBL" id="CCK77213.1"/>
    </source>
</evidence>
<dbReference type="HOGENOM" id="CLU_115353_1_0_6"/>
<reference evidence="3 4" key="1">
    <citation type="journal article" date="2013" name="Nat. Commun.">
        <title>Genome sequence and functional genomic analysis of the oil-degrading bacterium Oleispira antarctica.</title>
        <authorList>
            <person name="Kube M."/>
            <person name="Chernikova T.N."/>
            <person name="Al-Ramahi Y."/>
            <person name="Beloqui A."/>
            <person name="Lopez-Cortez N."/>
            <person name="Guazzaroni M.E."/>
            <person name="Heipieper H.J."/>
            <person name="Klages S."/>
            <person name="Kotsyurbenko O.R."/>
            <person name="Langer I."/>
            <person name="Nechitaylo T.Y."/>
            <person name="Lunsdorf H."/>
            <person name="Fernandez M."/>
            <person name="Juarez S."/>
            <person name="Ciordia S."/>
            <person name="Singer A."/>
            <person name="Kagan O."/>
            <person name="Egorova O."/>
            <person name="Petit P.A."/>
            <person name="Stogios P."/>
            <person name="Kim Y."/>
            <person name="Tchigvintsev A."/>
            <person name="Flick R."/>
            <person name="Denaro R."/>
            <person name="Genovese M."/>
            <person name="Albar J.P."/>
            <person name="Reva O.N."/>
            <person name="Martinez-Gomariz M."/>
            <person name="Tran H."/>
            <person name="Ferrer M."/>
            <person name="Savchenko A."/>
            <person name="Yakunin A.F."/>
            <person name="Yakimov M.M."/>
            <person name="Golyshina O.V."/>
            <person name="Reinhardt R."/>
            <person name="Golyshin P.N."/>
        </authorList>
    </citation>
    <scope>NUCLEOTIDE SEQUENCE [LARGE SCALE GENOMIC DNA]</scope>
</reference>
<sequence length="124" mass="14603">MWFSQEDKRTDKRIKGDDKERLAEDYLLTDKGFSLIERNFLCKSGEIDLIMKDQDYLVFIEVRYRENKEFGGALASITVSKQKKLRRAAEYYLLQHFGNTPPPCRFDVVGIEGQDEILWIKNAF</sequence>
<dbReference type="KEGG" id="oai:OLEAN_C30370"/>
<keyword evidence="4" id="KW-1185">Reference proteome</keyword>
<comment type="similarity">
    <text evidence="1 2">Belongs to the UPF0102 family.</text>
</comment>
<gene>
    <name evidence="3" type="ORF">OLEAN_C30370</name>
</gene>
<dbReference type="PANTHER" id="PTHR34039:SF1">
    <property type="entry name" value="UPF0102 PROTEIN YRAN"/>
    <property type="match status" value="1"/>
</dbReference>
<organism evidence="3 4">
    <name type="scientific">Oleispira antarctica RB-8</name>
    <dbReference type="NCBI Taxonomy" id="698738"/>
    <lineage>
        <taxon>Bacteria</taxon>
        <taxon>Pseudomonadati</taxon>
        <taxon>Pseudomonadota</taxon>
        <taxon>Gammaproteobacteria</taxon>
        <taxon>Oceanospirillales</taxon>
        <taxon>Oceanospirillaceae</taxon>
        <taxon>Oleispira</taxon>
    </lineage>
</organism>
<dbReference type="InterPro" id="IPR003509">
    <property type="entry name" value="UPF0102_YraN-like"/>
</dbReference>
<proteinExistence type="inferred from homology"/>
<dbReference type="Gene3D" id="3.40.1350.10">
    <property type="match status" value="1"/>
</dbReference>
<dbReference type="Pfam" id="PF02021">
    <property type="entry name" value="UPF0102"/>
    <property type="match status" value="1"/>
</dbReference>
<name>R4YTP6_OLEAN</name>
<evidence type="ECO:0000313" key="4">
    <source>
        <dbReference type="Proteomes" id="UP000032749"/>
    </source>
</evidence>
<dbReference type="InterPro" id="IPR011335">
    <property type="entry name" value="Restrct_endonuc-II-like"/>
</dbReference>
<evidence type="ECO:0000256" key="2">
    <source>
        <dbReference type="HAMAP-Rule" id="MF_00048"/>
    </source>
</evidence>
<dbReference type="AlphaFoldDB" id="R4YTP6"/>
<dbReference type="HAMAP" id="MF_00048">
    <property type="entry name" value="UPF0102"/>
    <property type="match status" value="1"/>
</dbReference>
<accession>R4YTP6</accession>
<dbReference type="PATRIC" id="fig|698738.3.peg.3157"/>
<dbReference type="InterPro" id="IPR011856">
    <property type="entry name" value="tRNA_endonuc-like_dom_sf"/>
</dbReference>
<dbReference type="CDD" id="cd20736">
    <property type="entry name" value="PoNe_Nuclease"/>
    <property type="match status" value="1"/>
</dbReference>
<dbReference type="STRING" id="698738.OLEAN_C30370"/>
<dbReference type="SUPFAM" id="SSF52980">
    <property type="entry name" value="Restriction endonuclease-like"/>
    <property type="match status" value="1"/>
</dbReference>
<dbReference type="NCBIfam" id="TIGR00252">
    <property type="entry name" value="YraN family protein"/>
    <property type="match status" value="1"/>
</dbReference>
<dbReference type="OrthoDB" id="9794876at2"/>
<dbReference type="NCBIfam" id="NF009150">
    <property type="entry name" value="PRK12497.1-3"/>
    <property type="match status" value="1"/>
</dbReference>
<protein>
    <recommendedName>
        <fullName evidence="2">UPF0102 protein OLEAN_C30370</fullName>
    </recommendedName>
</protein>
<dbReference type="EMBL" id="FO203512">
    <property type="protein sequence ID" value="CCK77213.1"/>
    <property type="molecule type" value="Genomic_DNA"/>
</dbReference>
<dbReference type="GO" id="GO:0003676">
    <property type="term" value="F:nucleic acid binding"/>
    <property type="evidence" value="ECO:0007669"/>
    <property type="project" value="InterPro"/>
</dbReference>
<evidence type="ECO:0000256" key="1">
    <source>
        <dbReference type="ARBA" id="ARBA00006738"/>
    </source>
</evidence>
<dbReference type="PANTHER" id="PTHR34039">
    <property type="entry name" value="UPF0102 PROTEIN YRAN"/>
    <property type="match status" value="1"/>
</dbReference>